<dbReference type="Pfam" id="PF05936">
    <property type="entry name" value="T6SS_VasE"/>
    <property type="match status" value="1"/>
</dbReference>
<comment type="caution">
    <text evidence="1">The sequence shown here is derived from an EMBL/GenBank/DDBJ whole genome shotgun (WGS) entry which is preliminary data.</text>
</comment>
<dbReference type="Proteomes" id="UP000542776">
    <property type="component" value="Unassembled WGS sequence"/>
</dbReference>
<dbReference type="InterPro" id="IPR010263">
    <property type="entry name" value="T6SS_TssK"/>
</dbReference>
<keyword evidence="2" id="KW-1185">Reference proteome</keyword>
<protein>
    <submittedName>
        <fullName evidence="1">Type VI secretion system protein ImpJ</fullName>
    </submittedName>
</protein>
<dbReference type="PANTHER" id="PTHR35566">
    <property type="entry name" value="BLR3599 PROTEIN"/>
    <property type="match status" value="1"/>
</dbReference>
<reference evidence="1 2" key="1">
    <citation type="submission" date="2020-08" db="EMBL/GenBank/DDBJ databases">
        <title>Genomic Encyclopedia of Type Strains, Phase IV (KMG-IV): sequencing the most valuable type-strain genomes for metagenomic binning, comparative biology and taxonomic classification.</title>
        <authorList>
            <person name="Goeker M."/>
        </authorList>
    </citation>
    <scope>NUCLEOTIDE SEQUENCE [LARGE SCALE GENOMIC DNA]</scope>
    <source>
        <strain evidence="1 2">DSM 102238</strain>
    </source>
</reference>
<gene>
    <name evidence="1" type="ORF">GGR04_004301</name>
</gene>
<dbReference type="AlphaFoldDB" id="A0A7W6MM32"/>
<evidence type="ECO:0000313" key="2">
    <source>
        <dbReference type="Proteomes" id="UP000542776"/>
    </source>
</evidence>
<accession>A0A7W6MM32</accession>
<dbReference type="PANTHER" id="PTHR35566:SF1">
    <property type="entry name" value="TYPE VI SECRETION SYSTEM BASEPLATE COMPONENT TSSK1"/>
    <property type="match status" value="1"/>
</dbReference>
<proteinExistence type="predicted"/>
<dbReference type="EMBL" id="JACIEK010000020">
    <property type="protein sequence ID" value="MBB4000423.1"/>
    <property type="molecule type" value="Genomic_DNA"/>
</dbReference>
<evidence type="ECO:0000313" key="1">
    <source>
        <dbReference type="EMBL" id="MBB4000423.1"/>
    </source>
</evidence>
<sequence>MERLVRGRAAGLRGYGWGLLELKLNHELLSTGRFAVERAGGVFEDGTPFVLPDDAPHPEPLHLPENTRNCIVYLSVPISQPGGFEAAGPNGESTTRFRVVERDVPDANAGETAFAPIQVGELRLSYTLETAERSGFHHIGLARIIEVRSDNSVVLDNNYVPPLLDCAVSPYLTALLNEVVGLLNHRGEAIAGRLVAGGGAGTSSDMTDTLMLQVVNRWQPLFEHLAVASVVHPETVLTAIASLAGELATFTSAERRPRSFPAYRHDQLHLTFMPVVTALRQALSTVLDQGAMAIALTEHRYGIRVAQVPERSMFAKYSFFLAAKANMPADVLMRGLVGQVKIGPVEQIRELVNTALPGVPLRGLPVAPRQIPYHTGKAYCELDRSSPLWRQFATSSGMALHVGGDFPGLELELWAVKD</sequence>
<organism evidence="1 2">
    <name type="scientific">Aureimonas pseudogalii</name>
    <dbReference type="NCBI Taxonomy" id="1744844"/>
    <lineage>
        <taxon>Bacteria</taxon>
        <taxon>Pseudomonadati</taxon>
        <taxon>Pseudomonadota</taxon>
        <taxon>Alphaproteobacteria</taxon>
        <taxon>Hyphomicrobiales</taxon>
        <taxon>Aurantimonadaceae</taxon>
        <taxon>Aureimonas</taxon>
    </lineage>
</organism>
<dbReference type="NCBIfam" id="TIGR03353">
    <property type="entry name" value="VI_chp_4"/>
    <property type="match status" value="1"/>
</dbReference>
<name>A0A7W6MM32_9HYPH</name>